<keyword evidence="9 12" id="KW-0862">Zinc</keyword>
<dbReference type="UniPathway" id="UPA00359">
    <property type="reaction ID" value="UER00478"/>
</dbReference>
<comment type="function">
    <text evidence="2 12">Catalyzes the hydrolysis of UDP-3-O-myristoyl-N-acetylglucosamine to form UDP-3-O-myristoylglucosamine and acetate, the committed step in lipid A biosynthesis.</text>
</comment>
<comment type="catalytic activity">
    <reaction evidence="11 12">
        <text>a UDP-3-O-[(3R)-3-hydroxyacyl]-N-acetyl-alpha-D-glucosamine + H2O = a UDP-3-O-[(3R)-3-hydroxyacyl]-alpha-D-glucosamine + acetate</text>
        <dbReference type="Rhea" id="RHEA:67816"/>
        <dbReference type="ChEBI" id="CHEBI:15377"/>
        <dbReference type="ChEBI" id="CHEBI:30089"/>
        <dbReference type="ChEBI" id="CHEBI:137740"/>
        <dbReference type="ChEBI" id="CHEBI:173225"/>
        <dbReference type="EC" id="3.5.1.108"/>
    </reaction>
</comment>
<proteinExistence type="inferred from homology"/>
<feature type="active site" description="Proton donor" evidence="12">
    <location>
        <position position="283"/>
    </location>
</feature>
<keyword evidence="14" id="KW-1185">Reference proteome</keyword>
<dbReference type="PANTHER" id="PTHR33694:SF1">
    <property type="entry name" value="UDP-3-O-ACYL-N-ACETYLGLUCOSAMINE DEACETYLASE 1, MITOCHONDRIAL-RELATED"/>
    <property type="match status" value="1"/>
</dbReference>
<dbReference type="GO" id="GO:0009245">
    <property type="term" value="P:lipid A biosynthetic process"/>
    <property type="evidence" value="ECO:0007669"/>
    <property type="project" value="UniProtKB-UniRule"/>
</dbReference>
<evidence type="ECO:0000256" key="3">
    <source>
        <dbReference type="ARBA" id="ARBA00005002"/>
    </source>
</evidence>
<gene>
    <name evidence="12 13" type="primary">lpxC</name>
    <name evidence="13" type="ORF">HMPREF0908_1442</name>
</gene>
<reference evidence="13 14" key="1">
    <citation type="submission" date="2009-04" db="EMBL/GenBank/DDBJ databases">
        <authorList>
            <person name="Qin X."/>
            <person name="Bachman B."/>
            <person name="Battles P."/>
            <person name="Bell A."/>
            <person name="Bess C."/>
            <person name="Bickham C."/>
            <person name="Chaboub L."/>
            <person name="Chen D."/>
            <person name="Coyle M."/>
            <person name="Deiros D.R."/>
            <person name="Dinh H."/>
            <person name="Forbes L."/>
            <person name="Fowler G."/>
            <person name="Francisco L."/>
            <person name="Fu Q."/>
            <person name="Gubbala S."/>
            <person name="Hale W."/>
            <person name="Han Y."/>
            <person name="Hemphill L."/>
            <person name="Highlander S.K."/>
            <person name="Hirani K."/>
            <person name="Hogues M."/>
            <person name="Jackson L."/>
            <person name="Jakkamsetti A."/>
            <person name="Javaid M."/>
            <person name="Jiang H."/>
            <person name="Korchina V."/>
            <person name="Kovar C."/>
            <person name="Lara F."/>
            <person name="Lee S."/>
            <person name="Mata R."/>
            <person name="Mathew T."/>
            <person name="Moen C."/>
            <person name="Morales K."/>
            <person name="Munidasa M."/>
            <person name="Nazareth L."/>
            <person name="Ngo R."/>
            <person name="Nguyen L."/>
            <person name="Okwuonu G."/>
            <person name="Ongeri F."/>
            <person name="Patil S."/>
            <person name="Petrosino J."/>
            <person name="Pham C."/>
            <person name="Pham P."/>
            <person name="Pu L.-L."/>
            <person name="Puazo M."/>
            <person name="Raj R."/>
            <person name="Reid J."/>
            <person name="Rouhana J."/>
            <person name="Saada N."/>
            <person name="Shang Y."/>
            <person name="Simmons D."/>
            <person name="Thornton R."/>
            <person name="Warren J."/>
            <person name="Weissenberger G."/>
            <person name="Zhang J."/>
            <person name="Zhang L."/>
            <person name="Zhou C."/>
            <person name="Zhu D."/>
            <person name="Muzny D."/>
            <person name="Worley K."/>
            <person name="Gibbs R."/>
        </authorList>
    </citation>
    <scope>NUCLEOTIDE SEQUENCE [LARGE SCALE GENOMIC DNA]</scope>
    <source>
        <strain evidence="13 14">ATCC 43531</strain>
    </source>
</reference>
<feature type="binding site" evidence="12">
    <location>
        <position position="102"/>
    </location>
    <ligand>
        <name>Zn(2+)</name>
        <dbReference type="ChEBI" id="CHEBI:29105"/>
    </ligand>
</feature>
<organism evidence="13 14">
    <name type="scientific">Selenomonas flueggei ATCC 43531</name>
    <dbReference type="NCBI Taxonomy" id="638302"/>
    <lineage>
        <taxon>Bacteria</taxon>
        <taxon>Bacillati</taxon>
        <taxon>Bacillota</taxon>
        <taxon>Negativicutes</taxon>
        <taxon>Selenomonadales</taxon>
        <taxon>Selenomonadaceae</taxon>
        <taxon>Selenomonas</taxon>
    </lineage>
</organism>
<evidence type="ECO:0000256" key="4">
    <source>
        <dbReference type="ARBA" id="ARBA00012745"/>
    </source>
</evidence>
<evidence type="ECO:0000256" key="5">
    <source>
        <dbReference type="ARBA" id="ARBA00022516"/>
    </source>
</evidence>
<dbReference type="EMBL" id="ACLA01000020">
    <property type="protein sequence ID" value="EEQ48462.1"/>
    <property type="molecule type" value="Genomic_DNA"/>
</dbReference>
<keyword evidence="8 12" id="KW-0378">Hydrolase</keyword>
<evidence type="ECO:0000256" key="7">
    <source>
        <dbReference type="ARBA" id="ARBA00022723"/>
    </source>
</evidence>
<evidence type="ECO:0000313" key="14">
    <source>
        <dbReference type="Proteomes" id="UP000005309"/>
    </source>
</evidence>
<protein>
    <recommendedName>
        <fullName evidence="4 12">UDP-3-O-acyl-N-acetylglucosamine deacetylase</fullName>
        <shortName evidence="12">UDP-3-O-acyl-GlcNAc deacetylase</shortName>
        <ecNumber evidence="4 12">3.5.1.108</ecNumber>
    </recommendedName>
    <alternativeName>
        <fullName evidence="12">UDP-3-O-[R-3-hydroxymyristoyl]-N-acetylglucosamine deacetylase</fullName>
    </alternativeName>
</protein>
<sequence length="300" mass="32375">MYGKKQSELLDGTIFCSSVHGGLRLQKQKTLASRVSYDGIGLHSGRPVHMELAPAPPGSGILFARADLPDVPPVAATAAHVTATVRATTIGAGALKFFTIEHLMSALHVHGIDNCRVMLDAEEPPVADGSARAFFELITRAGSIEQDAVRQETVIDRIYRVDNGGHFIMALPYDGLRVSFTSLNEHPLIGVQYYDIKVSPSAYEREIAPARTIAYEKEIAALRAHGLGLGGSLETVIVYNDEGWMNPLNFPNELVRHKILDVIGDIRLAGMVRGHIIAVASGHALNTALAKEIAGERDQA</sequence>
<evidence type="ECO:0000256" key="12">
    <source>
        <dbReference type="HAMAP-Rule" id="MF_00388"/>
    </source>
</evidence>
<dbReference type="GO" id="GO:0016020">
    <property type="term" value="C:membrane"/>
    <property type="evidence" value="ECO:0007669"/>
    <property type="project" value="GOC"/>
</dbReference>
<keyword evidence="5 12" id="KW-0444">Lipid biosynthesis</keyword>
<dbReference type="STRING" id="638302.HMPREF0908_1442"/>
<dbReference type="InterPro" id="IPR011334">
    <property type="entry name" value="UDP-acyl_GlcNac_deAcase_C"/>
</dbReference>
<dbReference type="NCBIfam" id="TIGR00325">
    <property type="entry name" value="lpxC"/>
    <property type="match status" value="1"/>
</dbReference>
<dbReference type="GO" id="GO:0103117">
    <property type="term" value="F:UDP-3-O-acyl-N-acetylglucosamine deacetylase activity"/>
    <property type="evidence" value="ECO:0007669"/>
    <property type="project" value="UniProtKB-UniRule"/>
</dbReference>
<comment type="caution">
    <text evidence="13">The sequence shown here is derived from an EMBL/GenBank/DDBJ whole genome shotgun (WGS) entry which is preliminary data.</text>
</comment>
<evidence type="ECO:0000256" key="1">
    <source>
        <dbReference type="ARBA" id="ARBA00001947"/>
    </source>
</evidence>
<dbReference type="InterPro" id="IPR004463">
    <property type="entry name" value="UDP-acyl_GlcNac_deAcase"/>
</dbReference>
<keyword evidence="10 12" id="KW-0443">Lipid metabolism</keyword>
<evidence type="ECO:0000256" key="9">
    <source>
        <dbReference type="ARBA" id="ARBA00022833"/>
    </source>
</evidence>
<dbReference type="Proteomes" id="UP000005309">
    <property type="component" value="Unassembled WGS sequence"/>
</dbReference>
<evidence type="ECO:0000256" key="2">
    <source>
        <dbReference type="ARBA" id="ARBA00002923"/>
    </source>
</evidence>
<evidence type="ECO:0000256" key="11">
    <source>
        <dbReference type="ARBA" id="ARBA00024535"/>
    </source>
</evidence>
<dbReference type="SUPFAM" id="SSF54211">
    <property type="entry name" value="Ribosomal protein S5 domain 2-like"/>
    <property type="match status" value="2"/>
</dbReference>
<keyword evidence="6 12" id="KW-0441">Lipid A biosynthesis</keyword>
<dbReference type="Pfam" id="PF03331">
    <property type="entry name" value="LpxC"/>
    <property type="match status" value="1"/>
</dbReference>
<feature type="binding site" evidence="12">
    <location>
        <position position="261"/>
    </location>
    <ligand>
        <name>Zn(2+)</name>
        <dbReference type="ChEBI" id="CHEBI:29105"/>
    </ligand>
</feature>
<name>C4V4J8_9FIRM</name>
<dbReference type="eggNOG" id="COG0774">
    <property type="taxonomic scope" value="Bacteria"/>
</dbReference>
<dbReference type="Gene3D" id="3.30.1700.10">
    <property type="entry name" value="lpxc deacetylase, domain 2"/>
    <property type="match status" value="1"/>
</dbReference>
<evidence type="ECO:0000256" key="6">
    <source>
        <dbReference type="ARBA" id="ARBA00022556"/>
    </source>
</evidence>
<accession>C4V4J8</accession>
<feature type="binding site" evidence="12">
    <location>
        <position position="257"/>
    </location>
    <ligand>
        <name>Zn(2+)</name>
        <dbReference type="ChEBI" id="CHEBI:29105"/>
    </ligand>
</feature>
<dbReference type="GO" id="GO:0046872">
    <property type="term" value="F:metal ion binding"/>
    <property type="evidence" value="ECO:0007669"/>
    <property type="project" value="UniProtKB-KW"/>
</dbReference>
<dbReference type="InterPro" id="IPR020568">
    <property type="entry name" value="Ribosomal_Su5_D2-typ_SF"/>
</dbReference>
<evidence type="ECO:0000313" key="13">
    <source>
        <dbReference type="EMBL" id="EEQ48462.1"/>
    </source>
</evidence>
<comment type="cofactor">
    <cofactor evidence="1 12">
        <name>Zn(2+)</name>
        <dbReference type="ChEBI" id="CHEBI:29105"/>
    </cofactor>
</comment>
<dbReference type="HOGENOM" id="CLU_046528_1_0_9"/>
<keyword evidence="7 12" id="KW-0479">Metal-binding</keyword>
<dbReference type="InterPro" id="IPR015870">
    <property type="entry name" value="UDP-acyl_N-AcGlcN_deAcase_N"/>
</dbReference>
<dbReference type="EC" id="3.5.1.108" evidence="4 12"/>
<evidence type="ECO:0000256" key="8">
    <source>
        <dbReference type="ARBA" id="ARBA00022801"/>
    </source>
</evidence>
<dbReference type="PANTHER" id="PTHR33694">
    <property type="entry name" value="UDP-3-O-ACYL-N-ACETYLGLUCOSAMINE DEACETYLASE 1, MITOCHONDRIAL-RELATED"/>
    <property type="match status" value="1"/>
</dbReference>
<comment type="similarity">
    <text evidence="12">Belongs to the LpxC family.</text>
</comment>
<dbReference type="Gene3D" id="3.30.230.20">
    <property type="entry name" value="lpxc deacetylase, domain 1"/>
    <property type="match status" value="1"/>
</dbReference>
<comment type="pathway">
    <text evidence="3 12">Glycolipid biosynthesis; lipid IV(A) biosynthesis; lipid IV(A) from (3R)-3-hydroxytetradecanoyl-[acyl-carrier-protein] and UDP-N-acetyl-alpha-D-glucosamine: step 2/6.</text>
</comment>
<dbReference type="HAMAP" id="MF_00388">
    <property type="entry name" value="LpxC"/>
    <property type="match status" value="1"/>
</dbReference>
<evidence type="ECO:0000256" key="10">
    <source>
        <dbReference type="ARBA" id="ARBA00023098"/>
    </source>
</evidence>
<dbReference type="AlphaFoldDB" id="C4V4J8"/>
<dbReference type="OrthoDB" id="9772788at2"/>